<accession>A0A1Y1IRA2</accession>
<gene>
    <name evidence="2" type="ORF">KFL_014820020</name>
</gene>
<feature type="region of interest" description="Disordered" evidence="1">
    <location>
        <begin position="65"/>
        <end position="100"/>
    </location>
</feature>
<evidence type="ECO:0000313" key="3">
    <source>
        <dbReference type="Proteomes" id="UP000054558"/>
    </source>
</evidence>
<proteinExistence type="predicted"/>
<keyword evidence="3" id="KW-1185">Reference proteome</keyword>
<dbReference type="Proteomes" id="UP000054558">
    <property type="component" value="Unassembled WGS sequence"/>
</dbReference>
<reference evidence="2 3" key="1">
    <citation type="journal article" date="2014" name="Nat. Commun.">
        <title>Klebsormidium flaccidum genome reveals primary factors for plant terrestrial adaptation.</title>
        <authorList>
            <person name="Hori K."/>
            <person name="Maruyama F."/>
            <person name="Fujisawa T."/>
            <person name="Togashi T."/>
            <person name="Yamamoto N."/>
            <person name="Seo M."/>
            <person name="Sato S."/>
            <person name="Yamada T."/>
            <person name="Mori H."/>
            <person name="Tajima N."/>
            <person name="Moriyama T."/>
            <person name="Ikeuchi M."/>
            <person name="Watanabe M."/>
            <person name="Wada H."/>
            <person name="Kobayashi K."/>
            <person name="Saito M."/>
            <person name="Masuda T."/>
            <person name="Sasaki-Sekimoto Y."/>
            <person name="Mashiguchi K."/>
            <person name="Awai K."/>
            <person name="Shimojima M."/>
            <person name="Masuda S."/>
            <person name="Iwai M."/>
            <person name="Nobusawa T."/>
            <person name="Narise T."/>
            <person name="Kondo S."/>
            <person name="Saito H."/>
            <person name="Sato R."/>
            <person name="Murakawa M."/>
            <person name="Ihara Y."/>
            <person name="Oshima-Yamada Y."/>
            <person name="Ohtaka K."/>
            <person name="Satoh M."/>
            <person name="Sonobe K."/>
            <person name="Ishii M."/>
            <person name="Ohtani R."/>
            <person name="Kanamori-Sato M."/>
            <person name="Honoki R."/>
            <person name="Miyazaki D."/>
            <person name="Mochizuki H."/>
            <person name="Umetsu J."/>
            <person name="Higashi K."/>
            <person name="Shibata D."/>
            <person name="Kamiya Y."/>
            <person name="Sato N."/>
            <person name="Nakamura Y."/>
            <person name="Tabata S."/>
            <person name="Ida S."/>
            <person name="Kurokawa K."/>
            <person name="Ohta H."/>
        </authorList>
    </citation>
    <scope>NUCLEOTIDE SEQUENCE [LARGE SCALE GENOMIC DNA]</scope>
    <source>
        <strain evidence="2 3">NIES-2285</strain>
    </source>
</reference>
<sequence>MAEDRAARGRVAADEALAREIARQEEDQAYRAREERVVATSRDAELAMELVAREAQEKGVDRAVALAAQKPGEKESGPQGEQAEVVEGKGKQKAEGESDLQADLERGLAWERKLGAGQWRGARQVAAVTLQAAGKSENGQLVEDAHAHTRAMACFAEGRPKPEDMDSAGLRVHTATGRIEALKGGLTRQPVPIVLNAGTPDELTLYERLAITDSTGYDLLLGTRAAYPCGLSVNRWQERAVYRVDWAGAGQRVGALPMQLHQKRPAAGNRGSAQGPAGAALACCLTK</sequence>
<feature type="compositionally biased region" description="Basic and acidic residues" evidence="1">
    <location>
        <begin position="86"/>
        <end position="96"/>
    </location>
</feature>
<protein>
    <submittedName>
        <fullName evidence="2">Uncharacterized protein</fullName>
    </submittedName>
</protein>
<name>A0A1Y1IRA2_KLENI</name>
<organism evidence="2 3">
    <name type="scientific">Klebsormidium nitens</name>
    <name type="common">Green alga</name>
    <name type="synonym">Ulothrix nitens</name>
    <dbReference type="NCBI Taxonomy" id="105231"/>
    <lineage>
        <taxon>Eukaryota</taxon>
        <taxon>Viridiplantae</taxon>
        <taxon>Streptophyta</taxon>
        <taxon>Klebsormidiophyceae</taxon>
        <taxon>Klebsormidiales</taxon>
        <taxon>Klebsormidiaceae</taxon>
        <taxon>Klebsormidium</taxon>
    </lineage>
</organism>
<evidence type="ECO:0000313" key="2">
    <source>
        <dbReference type="EMBL" id="GAQ93380.1"/>
    </source>
</evidence>
<evidence type="ECO:0000256" key="1">
    <source>
        <dbReference type="SAM" id="MobiDB-lite"/>
    </source>
</evidence>
<dbReference type="EMBL" id="DF238431">
    <property type="protein sequence ID" value="GAQ93380.1"/>
    <property type="molecule type" value="Genomic_DNA"/>
</dbReference>
<dbReference type="AlphaFoldDB" id="A0A1Y1IRA2"/>